<proteinExistence type="predicted"/>
<evidence type="ECO:0000313" key="1">
    <source>
        <dbReference type="EMBL" id="EWY97824.1"/>
    </source>
</evidence>
<sequence>MNHASVVAESQYWGQGYLSMYRPASKSYTSKTTSRSEWPMLCGYGWSQGLKQSSRLAIPIIGSAVLYLVAHVTSSGEDLTAA</sequence>
<reference evidence="1 2" key="1">
    <citation type="submission" date="2011-06" db="EMBL/GenBank/DDBJ databases">
        <title>The Genome Sequence of Fusarium oxysporum FOSC 3-a.</title>
        <authorList>
            <consortium name="The Broad Institute Genome Sequencing Platform"/>
            <person name="Ma L.-J."/>
            <person name="Gale L.R."/>
            <person name="Schwartz D.C."/>
            <person name="Zhou S."/>
            <person name="Corby-Kistler H."/>
            <person name="Young S.K."/>
            <person name="Zeng Q."/>
            <person name="Gargeya S."/>
            <person name="Fitzgerald M."/>
            <person name="Haas B."/>
            <person name="Abouelleil A."/>
            <person name="Alvarado L."/>
            <person name="Arachchi H.M."/>
            <person name="Berlin A."/>
            <person name="Brown A."/>
            <person name="Chapman S.B."/>
            <person name="Chen Z."/>
            <person name="Dunbar C."/>
            <person name="Freedman E."/>
            <person name="Gearin G."/>
            <person name="Gellesch M."/>
            <person name="Goldberg J."/>
            <person name="Griggs A."/>
            <person name="Gujja S."/>
            <person name="Heiman D."/>
            <person name="Howarth C."/>
            <person name="Larson L."/>
            <person name="Lui A."/>
            <person name="MacDonald P.J.P."/>
            <person name="Mehta T."/>
            <person name="Montmayeur A."/>
            <person name="Murphy C."/>
            <person name="Neiman D."/>
            <person name="Pearson M."/>
            <person name="Priest M."/>
            <person name="Roberts A."/>
            <person name="Saif S."/>
            <person name="Shea T."/>
            <person name="Shenoy N."/>
            <person name="Sisk P."/>
            <person name="Stolte C."/>
            <person name="Sykes S."/>
            <person name="Wortman J."/>
            <person name="Nusbaum C."/>
            <person name="Birren B."/>
        </authorList>
    </citation>
    <scope>NUCLEOTIDE SEQUENCE [LARGE SCALE GENOMIC DNA]</scope>
    <source>
        <strain evidence="2">FOSC 3-a</strain>
    </source>
</reference>
<organism evidence="1 2">
    <name type="scientific">Fusarium oxysporum NRRL 32931</name>
    <dbReference type="NCBI Taxonomy" id="660029"/>
    <lineage>
        <taxon>Eukaryota</taxon>
        <taxon>Fungi</taxon>
        <taxon>Dikarya</taxon>
        <taxon>Ascomycota</taxon>
        <taxon>Pezizomycotina</taxon>
        <taxon>Sordariomycetes</taxon>
        <taxon>Hypocreomycetidae</taxon>
        <taxon>Hypocreales</taxon>
        <taxon>Nectriaceae</taxon>
        <taxon>Fusarium</taxon>
        <taxon>Fusarium oxysporum species complex</taxon>
    </lineage>
</organism>
<dbReference type="AlphaFoldDB" id="W9IYS9"/>
<accession>W9IYS9</accession>
<evidence type="ECO:0000313" key="2">
    <source>
        <dbReference type="Proteomes" id="UP000030753"/>
    </source>
</evidence>
<dbReference type="Proteomes" id="UP000030753">
    <property type="component" value="Unassembled WGS sequence"/>
</dbReference>
<dbReference type="EMBL" id="JH717840">
    <property type="protein sequence ID" value="EWY97824.1"/>
    <property type="molecule type" value="Genomic_DNA"/>
</dbReference>
<name>W9IYS9_FUSOX</name>
<dbReference type="HOGENOM" id="CLU_2558334_0_0_1"/>
<protein>
    <submittedName>
        <fullName evidence="1">Uncharacterized protein</fullName>
    </submittedName>
</protein>
<gene>
    <name evidence="1" type="ORF">FOYG_02582</name>
</gene>